<dbReference type="Ensembl" id="ENSSAUT00010004720.1">
    <property type="protein sequence ID" value="ENSSAUP00010004360.1"/>
    <property type="gene ID" value="ENSSAUG00010002269.1"/>
</dbReference>
<dbReference type="InterPro" id="IPR012337">
    <property type="entry name" value="RNaseH-like_sf"/>
</dbReference>
<name>A0A671TSU0_SPAAU</name>
<keyword evidence="2" id="KW-1185">Reference proteome</keyword>
<dbReference type="SUPFAM" id="SSF53098">
    <property type="entry name" value="Ribonuclease H-like"/>
    <property type="match status" value="1"/>
</dbReference>
<dbReference type="GeneTree" id="ENSGT00940000163096"/>
<evidence type="ECO:0000313" key="1">
    <source>
        <dbReference type="Ensembl" id="ENSSAUP00010004360.1"/>
    </source>
</evidence>
<accession>A0A671TSU0</accession>
<dbReference type="Proteomes" id="UP000472265">
    <property type="component" value="Chromosome 17"/>
</dbReference>
<dbReference type="PANTHER" id="PTHR45913:SF21">
    <property type="entry name" value="DUF4371 DOMAIN-CONTAINING PROTEIN"/>
    <property type="match status" value="1"/>
</dbReference>
<dbReference type="AlphaFoldDB" id="A0A671TSU0"/>
<reference evidence="1" key="3">
    <citation type="submission" date="2025-09" db="UniProtKB">
        <authorList>
            <consortium name="Ensembl"/>
        </authorList>
    </citation>
    <scope>IDENTIFICATION</scope>
</reference>
<proteinExistence type="predicted"/>
<organism evidence="1 2">
    <name type="scientific">Sparus aurata</name>
    <name type="common">Gilthead sea bream</name>
    <dbReference type="NCBI Taxonomy" id="8175"/>
    <lineage>
        <taxon>Eukaryota</taxon>
        <taxon>Metazoa</taxon>
        <taxon>Chordata</taxon>
        <taxon>Craniata</taxon>
        <taxon>Vertebrata</taxon>
        <taxon>Euteleostomi</taxon>
        <taxon>Actinopterygii</taxon>
        <taxon>Neopterygii</taxon>
        <taxon>Teleostei</taxon>
        <taxon>Neoteleostei</taxon>
        <taxon>Acanthomorphata</taxon>
        <taxon>Eupercaria</taxon>
        <taxon>Spariformes</taxon>
        <taxon>Sparidae</taxon>
        <taxon>Sparus</taxon>
    </lineage>
</organism>
<dbReference type="PANTHER" id="PTHR45913">
    <property type="entry name" value="EPM2A-INTERACTING PROTEIN 1"/>
    <property type="match status" value="1"/>
</dbReference>
<sequence length="343" mass="38992">MGHNVHVQLKEKAKDFKCFALAMDESNDVQDTAQLLIFIRVVNSDFEVSEELAALQSLSDTTTGEDIFCKVHQTMEELDLDWSKLASITTDGAPSMTGASRGLAGHIKREMEERGLTPPLQIHCLIHQQALCCKVLKWESVMKVVVSCINFIRANGLKHRKFQAFLTELESAHGDVLYHTEVRWLSRGRVLKRFYELLPEINAFLLTKGKTVPELIDTEWKWDLAFLTDVTEILNGLNVQLQGKGKLICDMYSHVKSFEVKLALLVGQVQKQDFTHLPATRSLSAEKPAVPFPTKKCKDALETLRAEFSVRFRELHAYVKEIRTLTPCLLFNLNWLSCRLAMC</sequence>
<protein>
    <submittedName>
        <fullName evidence="1">Uncharacterized protein</fullName>
    </submittedName>
</protein>
<evidence type="ECO:0000313" key="2">
    <source>
        <dbReference type="Proteomes" id="UP000472265"/>
    </source>
</evidence>
<dbReference type="OMA" id="CCEELNT"/>
<reference evidence="1" key="1">
    <citation type="submission" date="2021-04" db="EMBL/GenBank/DDBJ databases">
        <authorList>
            <consortium name="Wellcome Sanger Institute Data Sharing"/>
        </authorList>
    </citation>
    <scope>NUCLEOTIDE SEQUENCE [LARGE SCALE GENOMIC DNA]</scope>
</reference>
<dbReference type="InParanoid" id="A0A671TSU0"/>
<reference evidence="1" key="2">
    <citation type="submission" date="2025-08" db="UniProtKB">
        <authorList>
            <consortium name="Ensembl"/>
        </authorList>
    </citation>
    <scope>IDENTIFICATION</scope>
</reference>